<gene>
    <name evidence="1" type="ORF">MTAB308_4027</name>
</gene>
<proteinExistence type="predicted"/>
<evidence type="ECO:0000313" key="1">
    <source>
        <dbReference type="EMBL" id="SPM30519.1"/>
    </source>
</evidence>
<protein>
    <recommendedName>
        <fullName evidence="3">Restriction endonuclease type IV Mrr domain-containing protein</fullName>
    </recommendedName>
</protein>
<keyword evidence="2" id="KW-1185">Reference proteome</keyword>
<sequence length="641" mass="71418">MLLCSKFPNAVRVRPSQGDGGIDIFVPGPAGWGKERAVWQIKRYCDNLNGTQKRAIKRSFSRVVETSKKEDWLITEWHLVMPLDLTNQNLGWLDAHTANADFPRATHGLLMCDTLAAEYQNVIDYYLRDGKERLQAAMDHLTRILSVRKDRQENEPLMPSDVMTDLTSIYKALNECDPFYKYSFDVSDKPPPDEPSSYEEGLVAAYAMCQDSVWITIKIFARSLAAVQERPITWRLQLAVPADDEELRQQVEKFIDYGAPLSMPVGTVTGSLDLPAGLGGDLSGASLQVINVIEQSVDDEDTELAIAMLAPDSDTVIASTTIKRTEFSQGQGGVRGIWVDNAKLFTVEMLAKKTAQRELTWNISTEYNLSGRRPADIVEGLKFLAAMHAPNRIGIGLAYGPKQFTSGGPAPRPDHHDNAAKRWSVVAEALARIQNHVSVLLRMPAEMTKDEAIAIIEAAKLLSRETRSGPLTGPFTIIRRETQLEPVVDTIYEFIAIKSLKITLGSDEILVGKQALFFRGKYLDIQDDEFTIEPISDGVSALYTGEAEAGRLFGRPVRAMPLLTPLGEKWPSLRSAALVRIIEKHCGAPQRRMKSQRRYKGKSREFTFAFPDRAEVSGKIVRRVLVEDVGLSPDEARNEVD</sequence>
<dbReference type="STRING" id="1841859.GCA_900157385_04028"/>
<organism evidence="1 2">
    <name type="scientific">Mycobacterium terramassiliense</name>
    <dbReference type="NCBI Taxonomy" id="1841859"/>
    <lineage>
        <taxon>Bacteria</taxon>
        <taxon>Bacillati</taxon>
        <taxon>Actinomycetota</taxon>
        <taxon>Actinomycetes</taxon>
        <taxon>Mycobacteriales</taxon>
        <taxon>Mycobacteriaceae</taxon>
        <taxon>Mycobacterium</taxon>
    </lineage>
</organism>
<dbReference type="AlphaFoldDB" id="A0A2U3NG83"/>
<dbReference type="EMBL" id="FTRV01000015">
    <property type="protein sequence ID" value="SPM30519.1"/>
    <property type="molecule type" value="Genomic_DNA"/>
</dbReference>
<reference evidence="1 2" key="1">
    <citation type="submission" date="2017-01" db="EMBL/GenBank/DDBJ databases">
        <authorList>
            <consortium name="Urmite Genomes"/>
        </authorList>
    </citation>
    <scope>NUCLEOTIDE SEQUENCE [LARGE SCALE GENOMIC DNA]</scope>
    <source>
        <strain evidence="1 2">AB308</strain>
    </source>
</reference>
<dbReference type="Proteomes" id="UP000241595">
    <property type="component" value="Unassembled WGS sequence"/>
</dbReference>
<accession>A0A2U3NG83</accession>
<evidence type="ECO:0008006" key="3">
    <source>
        <dbReference type="Google" id="ProtNLM"/>
    </source>
</evidence>
<name>A0A2U3NG83_9MYCO</name>
<evidence type="ECO:0000313" key="2">
    <source>
        <dbReference type="Proteomes" id="UP000241595"/>
    </source>
</evidence>